<accession>A0ABX0XNG2</accession>
<proteinExistence type="predicted"/>
<dbReference type="PANTHER" id="PTHR21666">
    <property type="entry name" value="PEPTIDASE-RELATED"/>
    <property type="match status" value="1"/>
</dbReference>
<dbReference type="SUPFAM" id="SSF51261">
    <property type="entry name" value="Duplicated hybrid motif"/>
    <property type="match status" value="1"/>
</dbReference>
<evidence type="ECO:0000313" key="3">
    <source>
        <dbReference type="EMBL" id="NJC34235.1"/>
    </source>
</evidence>
<sequence>MFQRSDQGFGAGGGVAALSLDQAIGPIRVRRQKSGAFDRFGGRFSDIDLAPDLGHRVFSADWFRGVATLGGLLTATWFLAPAAITPIPGAAAATIPQAQWEQARSGAISPLALGADTGRRMAATDVVRPLTETPERPQLELSATVGQGDGFARVLERAGVSKGEASQVGDLVSQALPLSDIKSGTRMDILLGRRPNKRVARPLDRLAFRARFDLKLSVERMDGVLRLVRTPIAVDDTPLRIQGNVGSSLYRAARAAGAPPKAIEAYLRAIGSRRSVSSIPSSARFDLIVAHRRAETGEVEVGELLYAGVTDGAKSTRLMRWTMDGKSQWFDADGAGERHGSFAMPVSGRMSSGFGMRRHPILGYSRMHKGQDFAARHGQPIYAVADGTVAVAGRNAGYGNFVRISHAGGLGTGYAHMSRIAVRGGARVRQGQVIGYVGSTGLSTGPHLHWEVYRNGVAVNPRSISFVTQARLSGGELSQFRSRLNSLMAVRGAVPAAPAQQQQAASGRDTRAR</sequence>
<protein>
    <submittedName>
        <fullName evidence="3">Murein DD-endopeptidase MepM/ murein hydrolase activator NlpD</fullName>
    </submittedName>
</protein>
<reference evidence="3 4" key="1">
    <citation type="submission" date="2020-03" db="EMBL/GenBank/DDBJ databases">
        <title>Genomic Encyclopedia of Type Strains, Phase IV (KMG-IV): sequencing the most valuable type-strain genomes for metagenomic binning, comparative biology and taxonomic classification.</title>
        <authorList>
            <person name="Goeker M."/>
        </authorList>
    </citation>
    <scope>NUCLEOTIDE SEQUENCE [LARGE SCALE GENOMIC DNA]</scope>
    <source>
        <strain evidence="3 4">DSM 27651</strain>
    </source>
</reference>
<evidence type="ECO:0000259" key="2">
    <source>
        <dbReference type="Pfam" id="PF01551"/>
    </source>
</evidence>
<dbReference type="InterPro" id="IPR050570">
    <property type="entry name" value="Cell_wall_metabolism_enzyme"/>
</dbReference>
<dbReference type="RefSeq" id="WP_167954101.1">
    <property type="nucleotide sequence ID" value="NZ_JAATJE010000001.1"/>
</dbReference>
<dbReference type="GO" id="GO:0016787">
    <property type="term" value="F:hydrolase activity"/>
    <property type="evidence" value="ECO:0007669"/>
    <property type="project" value="UniProtKB-KW"/>
</dbReference>
<dbReference type="CDD" id="cd12797">
    <property type="entry name" value="M23_peptidase"/>
    <property type="match status" value="1"/>
</dbReference>
<evidence type="ECO:0000256" key="1">
    <source>
        <dbReference type="ARBA" id="ARBA00022729"/>
    </source>
</evidence>
<organism evidence="3 4">
    <name type="scientific">Sphingomonas jejuensis</name>
    <dbReference type="NCBI Taxonomy" id="904715"/>
    <lineage>
        <taxon>Bacteria</taxon>
        <taxon>Pseudomonadati</taxon>
        <taxon>Pseudomonadota</taxon>
        <taxon>Alphaproteobacteria</taxon>
        <taxon>Sphingomonadales</taxon>
        <taxon>Sphingomonadaceae</taxon>
        <taxon>Sphingomonas</taxon>
    </lineage>
</organism>
<dbReference type="Proteomes" id="UP000734218">
    <property type="component" value="Unassembled WGS sequence"/>
</dbReference>
<dbReference type="Pfam" id="PF01551">
    <property type="entry name" value="Peptidase_M23"/>
    <property type="match status" value="1"/>
</dbReference>
<keyword evidence="4" id="KW-1185">Reference proteome</keyword>
<gene>
    <name evidence="3" type="ORF">GGR88_001709</name>
</gene>
<name>A0ABX0XNG2_9SPHN</name>
<keyword evidence="1" id="KW-0732">Signal</keyword>
<feature type="domain" description="M23ase beta-sheet core" evidence="2">
    <location>
        <begin position="366"/>
        <end position="461"/>
    </location>
</feature>
<comment type="caution">
    <text evidence="3">The sequence shown here is derived from an EMBL/GenBank/DDBJ whole genome shotgun (WGS) entry which is preliminary data.</text>
</comment>
<dbReference type="PANTHER" id="PTHR21666:SF289">
    <property type="entry name" value="L-ALA--D-GLU ENDOPEPTIDASE"/>
    <property type="match status" value="1"/>
</dbReference>
<dbReference type="InterPro" id="IPR016047">
    <property type="entry name" value="M23ase_b-sheet_dom"/>
</dbReference>
<dbReference type="Gene3D" id="3.10.450.350">
    <property type="match status" value="1"/>
</dbReference>
<keyword evidence="3" id="KW-0378">Hydrolase</keyword>
<evidence type="ECO:0000313" key="4">
    <source>
        <dbReference type="Proteomes" id="UP000734218"/>
    </source>
</evidence>
<dbReference type="InterPro" id="IPR011055">
    <property type="entry name" value="Dup_hybrid_motif"/>
</dbReference>
<dbReference type="Gene3D" id="2.70.70.10">
    <property type="entry name" value="Glucose Permease (Domain IIA)"/>
    <property type="match status" value="1"/>
</dbReference>
<dbReference type="EMBL" id="JAATJE010000001">
    <property type="protein sequence ID" value="NJC34235.1"/>
    <property type="molecule type" value="Genomic_DNA"/>
</dbReference>